<dbReference type="GO" id="GO:0004674">
    <property type="term" value="F:protein serine/threonine kinase activity"/>
    <property type="evidence" value="ECO:0007669"/>
    <property type="project" value="UniProtKB-KW"/>
</dbReference>
<accession>A0AAW1HD42</accession>
<gene>
    <name evidence="8" type="ORF">RND81_12G203500</name>
</gene>
<keyword evidence="1" id="KW-0418">Kinase</keyword>
<dbReference type="SUPFAM" id="SSF56112">
    <property type="entry name" value="Protein kinase-like (PK-like)"/>
    <property type="match status" value="1"/>
</dbReference>
<dbReference type="FunFam" id="3.30.200.20:FF:000178">
    <property type="entry name" value="serine/threonine-protein kinase PBS1-like"/>
    <property type="match status" value="1"/>
</dbReference>
<evidence type="ECO:0000313" key="9">
    <source>
        <dbReference type="Proteomes" id="UP001443914"/>
    </source>
</evidence>
<evidence type="ECO:0000256" key="6">
    <source>
        <dbReference type="SAM" id="Phobius"/>
    </source>
</evidence>
<sequence>MGVNASSGLVLGISIGVVIGVGLAMFAFYCFRYRGKQPQMDNNNSRRASTIPIRTRGVDTCTVLSDSTTGADSPRHLGKNGNGMSAWFDGFRKSNVISASGIPEYSYRDLQKATQNFTSLIGQGAFGPVYKAEMLTGEKVAVKVLAIDSKQGEREFETEVKLLGRLHHRNLLNLVGYCIEKGNNMLIYVYMSNGNLASHLYNDKMEPLSWDRRIHIALDVARGLEYLHDGAVPPVIHRDIKSSNILLDQSMKARVADFGLSREEMVDGHATNLKGTFGYLDPEYISSRKYTKKSDVYSYGVLLFELIAARNPNQGLMEYVELAAMNTEGASGWEEIIDSRLEGEFDVSELNEVASLAYKCINRRPKKRPSMRDIVQVLSRILKSRHSRKPFGTSLTATPEEVAIDVEDAEIRTPVSQHKRQDSTDSMDTDQ</sequence>
<dbReference type="SMART" id="SM00220">
    <property type="entry name" value="S_TKc"/>
    <property type="match status" value="1"/>
</dbReference>
<dbReference type="InterPro" id="IPR000719">
    <property type="entry name" value="Prot_kinase_dom"/>
</dbReference>
<dbReference type="CDD" id="cd14066">
    <property type="entry name" value="STKc_IRAK"/>
    <property type="match status" value="1"/>
</dbReference>
<dbReference type="InterPro" id="IPR011009">
    <property type="entry name" value="Kinase-like_dom_sf"/>
</dbReference>
<feature type="region of interest" description="Disordered" evidence="5">
    <location>
        <begin position="406"/>
        <end position="431"/>
    </location>
</feature>
<comment type="caution">
    <text evidence="8">The sequence shown here is derived from an EMBL/GenBank/DDBJ whole genome shotgun (WGS) entry which is preliminary data.</text>
</comment>
<keyword evidence="6" id="KW-0472">Membrane</keyword>
<protein>
    <recommendedName>
        <fullName evidence="7">Protein kinase domain-containing protein</fullName>
    </recommendedName>
</protein>
<keyword evidence="6" id="KW-0812">Transmembrane</keyword>
<dbReference type="PROSITE" id="PS00108">
    <property type="entry name" value="PROTEIN_KINASE_ST"/>
    <property type="match status" value="1"/>
</dbReference>
<evidence type="ECO:0000313" key="8">
    <source>
        <dbReference type="EMBL" id="KAK9673990.1"/>
    </source>
</evidence>
<dbReference type="Pfam" id="PF07714">
    <property type="entry name" value="PK_Tyr_Ser-Thr"/>
    <property type="match status" value="1"/>
</dbReference>
<dbReference type="AlphaFoldDB" id="A0AAW1HD42"/>
<organism evidence="8 9">
    <name type="scientific">Saponaria officinalis</name>
    <name type="common">Common soapwort</name>
    <name type="synonym">Lychnis saponaria</name>
    <dbReference type="NCBI Taxonomy" id="3572"/>
    <lineage>
        <taxon>Eukaryota</taxon>
        <taxon>Viridiplantae</taxon>
        <taxon>Streptophyta</taxon>
        <taxon>Embryophyta</taxon>
        <taxon>Tracheophyta</taxon>
        <taxon>Spermatophyta</taxon>
        <taxon>Magnoliopsida</taxon>
        <taxon>eudicotyledons</taxon>
        <taxon>Gunneridae</taxon>
        <taxon>Pentapetalae</taxon>
        <taxon>Caryophyllales</taxon>
        <taxon>Caryophyllaceae</taxon>
        <taxon>Caryophylleae</taxon>
        <taxon>Saponaria</taxon>
    </lineage>
</organism>
<feature type="domain" description="Protein kinase" evidence="7">
    <location>
        <begin position="115"/>
        <end position="382"/>
    </location>
</feature>
<dbReference type="Gene3D" id="3.30.200.20">
    <property type="entry name" value="Phosphorylase Kinase, domain 1"/>
    <property type="match status" value="1"/>
</dbReference>
<keyword evidence="1" id="KW-0723">Serine/threonine-protein kinase</keyword>
<evidence type="ECO:0000259" key="7">
    <source>
        <dbReference type="PROSITE" id="PS50011"/>
    </source>
</evidence>
<dbReference type="EMBL" id="JBDFQZ010000012">
    <property type="protein sequence ID" value="KAK9673990.1"/>
    <property type="molecule type" value="Genomic_DNA"/>
</dbReference>
<keyword evidence="2" id="KW-0808">Transferase</keyword>
<evidence type="ECO:0000256" key="4">
    <source>
        <dbReference type="ARBA" id="ARBA00022840"/>
    </source>
</evidence>
<dbReference type="GO" id="GO:0005524">
    <property type="term" value="F:ATP binding"/>
    <property type="evidence" value="ECO:0007669"/>
    <property type="project" value="UniProtKB-KW"/>
</dbReference>
<proteinExistence type="predicted"/>
<evidence type="ECO:0000256" key="1">
    <source>
        <dbReference type="ARBA" id="ARBA00022527"/>
    </source>
</evidence>
<keyword evidence="9" id="KW-1185">Reference proteome</keyword>
<reference evidence="8 9" key="1">
    <citation type="submission" date="2024-03" db="EMBL/GenBank/DDBJ databases">
        <title>WGS assembly of Saponaria officinalis var. Norfolk2.</title>
        <authorList>
            <person name="Jenkins J."/>
            <person name="Shu S."/>
            <person name="Grimwood J."/>
            <person name="Barry K."/>
            <person name="Goodstein D."/>
            <person name="Schmutz J."/>
            <person name="Leebens-Mack J."/>
            <person name="Osbourn A."/>
        </authorList>
    </citation>
    <scope>NUCLEOTIDE SEQUENCE [LARGE SCALE GENOMIC DNA]</scope>
    <source>
        <strain evidence="9">cv. Norfolk2</strain>
        <strain evidence="8">JIC</strain>
        <tissue evidence="8">Leaf</tissue>
    </source>
</reference>
<keyword evidence="3" id="KW-0547">Nucleotide-binding</keyword>
<dbReference type="PROSITE" id="PS50011">
    <property type="entry name" value="PROTEIN_KINASE_DOM"/>
    <property type="match status" value="1"/>
</dbReference>
<dbReference type="PANTHER" id="PTHR47989:SF24">
    <property type="entry name" value="CALCIUM_CALMODULIN-REGULATED RECEPTOR-LIKE KINASE 1 ISOFORM X1"/>
    <property type="match status" value="1"/>
</dbReference>
<dbReference type="Proteomes" id="UP001443914">
    <property type="component" value="Unassembled WGS sequence"/>
</dbReference>
<dbReference type="Gene3D" id="1.10.510.10">
    <property type="entry name" value="Transferase(Phosphotransferase) domain 1"/>
    <property type="match status" value="1"/>
</dbReference>
<keyword evidence="4" id="KW-0067">ATP-binding</keyword>
<evidence type="ECO:0000256" key="3">
    <source>
        <dbReference type="ARBA" id="ARBA00022741"/>
    </source>
</evidence>
<evidence type="ECO:0000256" key="5">
    <source>
        <dbReference type="SAM" id="MobiDB-lite"/>
    </source>
</evidence>
<evidence type="ECO:0000256" key="2">
    <source>
        <dbReference type="ARBA" id="ARBA00022679"/>
    </source>
</evidence>
<dbReference type="EMBL" id="JBDFQZ010000012">
    <property type="protein sequence ID" value="KAK9673991.1"/>
    <property type="molecule type" value="Genomic_DNA"/>
</dbReference>
<dbReference type="InterPro" id="IPR001245">
    <property type="entry name" value="Ser-Thr/Tyr_kinase_cat_dom"/>
</dbReference>
<dbReference type="FunFam" id="1.10.510.10:FF:000495">
    <property type="entry name" value="calcium/calmodulin-regulated receptor-like kinase 1"/>
    <property type="match status" value="1"/>
</dbReference>
<dbReference type="PANTHER" id="PTHR47989">
    <property type="entry name" value="OS01G0750732 PROTEIN"/>
    <property type="match status" value="1"/>
</dbReference>
<name>A0AAW1HD42_SAPOF</name>
<dbReference type="InterPro" id="IPR008271">
    <property type="entry name" value="Ser/Thr_kinase_AS"/>
</dbReference>
<feature type="transmembrane region" description="Helical" evidence="6">
    <location>
        <begin position="6"/>
        <end position="31"/>
    </location>
</feature>
<keyword evidence="6" id="KW-1133">Transmembrane helix</keyword>